<gene>
    <name evidence="3" type="ORF">DS742_01120</name>
</gene>
<feature type="domain" description="DAHP synthetase I/KDSA" evidence="2">
    <location>
        <begin position="9"/>
        <end position="108"/>
    </location>
</feature>
<dbReference type="Gene3D" id="3.20.20.70">
    <property type="entry name" value="Aldolase class I"/>
    <property type="match status" value="1"/>
</dbReference>
<dbReference type="InterPro" id="IPR013785">
    <property type="entry name" value="Aldolase_TIM"/>
</dbReference>
<evidence type="ECO:0000259" key="2">
    <source>
        <dbReference type="Pfam" id="PF00793"/>
    </source>
</evidence>
<evidence type="ECO:0000313" key="3">
    <source>
        <dbReference type="EMBL" id="RFZ80730.1"/>
    </source>
</evidence>
<evidence type="ECO:0000313" key="4">
    <source>
        <dbReference type="Proteomes" id="UP000260680"/>
    </source>
</evidence>
<dbReference type="Pfam" id="PF00793">
    <property type="entry name" value="DAHP_synth_1"/>
    <property type="match status" value="1"/>
</dbReference>
<sequence length="124" mass="13565">MPRILRYAILNGGNRKVILCERGIRTTENYTRNTLDLSAVAAIKTLSYLPVIVDPSHGTGKRELIEKMCLCSIMAGGDGIMVEVHDAPDTALSDGDQALLPGKFKNIVEKTAILNPLYKNMYAS</sequence>
<dbReference type="GO" id="GO:0016740">
    <property type="term" value="F:transferase activity"/>
    <property type="evidence" value="ECO:0007669"/>
    <property type="project" value="UniProtKB-KW"/>
</dbReference>
<dbReference type="AlphaFoldDB" id="A0A3E2NIJ2"/>
<name>A0A3E2NIJ2_9FIRM</name>
<dbReference type="EMBL" id="QOHO01000005">
    <property type="protein sequence ID" value="RFZ80730.1"/>
    <property type="molecule type" value="Genomic_DNA"/>
</dbReference>
<reference evidence="3 4" key="1">
    <citation type="submission" date="2018-07" db="EMBL/GenBank/DDBJ databases">
        <title>New species, Clostridium PI-S10-A1B.</title>
        <authorList>
            <person name="Krishna G."/>
            <person name="Summeta K."/>
            <person name="Shikha S."/>
            <person name="Prabhu P.B."/>
            <person name="Suresh K."/>
        </authorList>
    </citation>
    <scope>NUCLEOTIDE SEQUENCE [LARGE SCALE GENOMIC DNA]</scope>
    <source>
        <strain evidence="3 4">PI-S10-A1B</strain>
    </source>
</reference>
<comment type="caution">
    <text evidence="3">The sequence shown here is derived from an EMBL/GenBank/DDBJ whole genome shotgun (WGS) entry which is preliminary data.</text>
</comment>
<accession>A0A3E2NIJ2</accession>
<keyword evidence="1" id="KW-0808">Transferase</keyword>
<protein>
    <recommendedName>
        <fullName evidence="2">DAHP synthetase I/KDSA domain-containing protein</fullName>
    </recommendedName>
</protein>
<evidence type="ECO:0000256" key="1">
    <source>
        <dbReference type="ARBA" id="ARBA00022679"/>
    </source>
</evidence>
<dbReference type="OrthoDB" id="9780456at2"/>
<dbReference type="Proteomes" id="UP000260680">
    <property type="component" value="Unassembled WGS sequence"/>
</dbReference>
<dbReference type="InterPro" id="IPR052899">
    <property type="entry name" value="Class-I_DAHP_synthase"/>
</dbReference>
<dbReference type="PANTHER" id="PTHR43018">
    <property type="entry name" value="PHOSPHO-2-DEHYDRO-3-DEOXYHEPTONATE ALDOLASE"/>
    <property type="match status" value="1"/>
</dbReference>
<dbReference type="SUPFAM" id="SSF51569">
    <property type="entry name" value="Aldolase"/>
    <property type="match status" value="1"/>
</dbReference>
<dbReference type="InterPro" id="IPR006218">
    <property type="entry name" value="DAHP1/KDSA"/>
</dbReference>
<organism evidence="3 4">
    <name type="scientific">Lacrimispora amygdalina</name>
    <dbReference type="NCBI Taxonomy" id="253257"/>
    <lineage>
        <taxon>Bacteria</taxon>
        <taxon>Bacillati</taxon>
        <taxon>Bacillota</taxon>
        <taxon>Clostridia</taxon>
        <taxon>Lachnospirales</taxon>
        <taxon>Lachnospiraceae</taxon>
        <taxon>Lacrimispora</taxon>
    </lineage>
</organism>
<proteinExistence type="predicted"/>
<dbReference type="PANTHER" id="PTHR43018:SF2">
    <property type="entry name" value="PHOSPHO-2-DEHYDRO-3-DEOXYHEPTONATE ALDOLASE"/>
    <property type="match status" value="1"/>
</dbReference>